<dbReference type="InterPro" id="IPR013655">
    <property type="entry name" value="PAS_fold_3"/>
</dbReference>
<proteinExistence type="predicted"/>
<dbReference type="InterPro" id="IPR005467">
    <property type="entry name" value="His_kinase_dom"/>
</dbReference>
<keyword evidence="7" id="KW-0175">Coiled coil</keyword>
<dbReference type="Pfam" id="PF02518">
    <property type="entry name" value="HATPase_c"/>
    <property type="match status" value="1"/>
</dbReference>
<comment type="catalytic activity">
    <reaction evidence="1">
        <text>ATP + protein L-histidine = ADP + protein N-phospho-L-histidine.</text>
        <dbReference type="EC" id="2.7.13.3"/>
    </reaction>
</comment>
<organism evidence="12 13">
    <name type="scientific">Flavobacterium myungsuense</name>
    <dbReference type="NCBI Taxonomy" id="651823"/>
    <lineage>
        <taxon>Bacteria</taxon>
        <taxon>Pseudomonadati</taxon>
        <taxon>Bacteroidota</taxon>
        <taxon>Flavobacteriia</taxon>
        <taxon>Flavobacteriales</taxon>
        <taxon>Flavobacteriaceae</taxon>
        <taxon>Flavobacterium</taxon>
    </lineage>
</organism>
<dbReference type="Gene3D" id="3.40.50.2300">
    <property type="match status" value="1"/>
</dbReference>
<dbReference type="PROSITE" id="PS50113">
    <property type="entry name" value="PAC"/>
    <property type="match status" value="4"/>
</dbReference>
<dbReference type="Gene3D" id="3.30.565.10">
    <property type="entry name" value="Histidine kinase-like ATPase, C-terminal domain"/>
    <property type="match status" value="1"/>
</dbReference>
<dbReference type="Pfam" id="PF13426">
    <property type="entry name" value="PAS_9"/>
    <property type="match status" value="1"/>
</dbReference>
<dbReference type="SUPFAM" id="SSF47384">
    <property type="entry name" value="Homodimeric domain of signal transducing histidine kinase"/>
    <property type="match status" value="1"/>
</dbReference>
<dbReference type="NCBIfam" id="TIGR00229">
    <property type="entry name" value="sensory_box"/>
    <property type="match status" value="5"/>
</dbReference>
<dbReference type="PROSITE" id="PS50109">
    <property type="entry name" value="HIS_KIN"/>
    <property type="match status" value="1"/>
</dbReference>
<evidence type="ECO:0000259" key="9">
    <source>
        <dbReference type="PROSITE" id="PS50110"/>
    </source>
</evidence>
<dbReference type="SMART" id="SM00086">
    <property type="entry name" value="PAC"/>
    <property type="match status" value="6"/>
</dbReference>
<dbReference type="SUPFAM" id="SSF55785">
    <property type="entry name" value="PYP-like sensor domain (PAS domain)"/>
    <property type="match status" value="6"/>
</dbReference>
<evidence type="ECO:0000259" key="11">
    <source>
        <dbReference type="PROSITE" id="PS50113"/>
    </source>
</evidence>
<feature type="coiled-coil region" evidence="7">
    <location>
        <begin position="1"/>
        <end position="28"/>
    </location>
</feature>
<dbReference type="CDD" id="cd16922">
    <property type="entry name" value="HATPase_EvgS-ArcB-TorS-like"/>
    <property type="match status" value="1"/>
</dbReference>
<dbReference type="EMBL" id="JBHTIZ010000025">
    <property type="protein sequence ID" value="MFD0984728.1"/>
    <property type="molecule type" value="Genomic_DNA"/>
</dbReference>
<dbReference type="PROSITE" id="PS50110">
    <property type="entry name" value="RESPONSE_REGULATORY"/>
    <property type="match status" value="1"/>
</dbReference>
<feature type="domain" description="PAC" evidence="11">
    <location>
        <begin position="741"/>
        <end position="794"/>
    </location>
</feature>
<dbReference type="CDD" id="cd17546">
    <property type="entry name" value="REC_hyHK_CKI1_RcsC-like"/>
    <property type="match status" value="1"/>
</dbReference>
<dbReference type="InterPro" id="IPR004358">
    <property type="entry name" value="Sig_transdc_His_kin-like_C"/>
</dbReference>
<dbReference type="InterPro" id="IPR003661">
    <property type="entry name" value="HisK_dim/P_dom"/>
</dbReference>
<name>A0ABW3J2V3_9FLAO</name>
<dbReference type="InterPro" id="IPR001789">
    <property type="entry name" value="Sig_transdc_resp-reg_receiver"/>
</dbReference>
<dbReference type="EC" id="2.7.13.3" evidence="2"/>
<dbReference type="SMART" id="SM00387">
    <property type="entry name" value="HATPase_c"/>
    <property type="match status" value="1"/>
</dbReference>
<dbReference type="InterPro" id="IPR001610">
    <property type="entry name" value="PAC"/>
</dbReference>
<evidence type="ECO:0000313" key="13">
    <source>
        <dbReference type="Proteomes" id="UP001597051"/>
    </source>
</evidence>
<dbReference type="Gene3D" id="2.10.70.100">
    <property type="match status" value="2"/>
</dbReference>
<feature type="domain" description="PAC" evidence="11">
    <location>
        <begin position="229"/>
        <end position="281"/>
    </location>
</feature>
<keyword evidence="4" id="KW-0808">Transferase</keyword>
<sequence length="1179" mass="135875">MKETNSTYEELLKKVKKLELENNQLKEIDKSITNFEFFINESLDLICVASKDGVFKEINSSFQKVLGYSKKEINSKNPFTDFIHPEDKAKTYLEISKITPRNPSVDFENRYLKKNGEIVFFQWRASLNSVNNLIYAIARDITEIRNSEGKLIASEKLLNEAQKIAKIGSWEFNLITNELHWTNELYEIYELKKEPNPKLYLDYLSRLPNEDITHLQEKIEQTVEHKKPYEIEHRVMLPNNKVKWVYGTGIPIQDIKGNVYGLRGICQDITEKKHIAETLKEKEQKNHEALINSTDDLMWSVDSDFKLIVGNKTFINQMSEKYGMILERGSNLLNPKYFEDDYLKFWKELYSKGLWGEPTKIEVLVPKTEQLESNLLEINLNPIYNEENIIGIACIARDITERKKAENDLLESEEKYRVLVEQASDGILIADEAGKLINVNASLSKLTHYSEKELLNMSIYDFTIPEDIEKNPFHFSDLKMGKVVITERIMKGKNGILFHVELTSKLLYDGRLLVFARDISRRKKIENKLIESEQFLKETQIIASLGTYSIDVITGKWTRSEVLDSIFGIDSNYNLNSENWMNTIVHTDWQKPMIDYLTNEIIDKKKSFDKEYKIIRVSDKSERWVLGKGNMKWENDKLISVVGTIRDISERKQNEKKLQESENWYRGLLNNLDAGVVIHNADTSIMMSNSKASELLGLSEEQLKGKQAINPVWKFINEDNTALQFEEYPVNYILNSKKDIKNLIIGVIRPDVNDLIWLIVNGFPVIDNEHKVNEIVISFIDITSRKVTEIELIKAKEIAESANKSKSDFLANMSHEIRTPLNGIIGFSDLLLKTNLEKNQSEYMHTVKESANTLMEIINDILDFSKIESGKLELNIEEINLFELLNQVVDLFKHQAIIKNIDLILSIEKEVPEYIFVDPLRLKQIIVNLISNALKFTPLGSITITIKQLQLLNEKLSTLYFSVKDTGIGIKQQNQEKIFFSFVQEDNTTTRKFGGTGLGLAISNQLLGLMNSKLQLVSEFGKGSDFNFTLQVKKAKGISVPKIKLNTKNDTIVINDTIKILVVEDNKINMFLTKTLLKRILPNCIIFEAYTGDDAIKIFKSEALDLILMDIQMPEKNGYETTTEIRRLKNNTTIIIIALTAGIMLDDREKCIKAGMNDYITKPIIECELEKKIIQWLNK</sequence>
<dbReference type="InterPro" id="IPR035965">
    <property type="entry name" value="PAS-like_dom_sf"/>
</dbReference>
<dbReference type="SMART" id="SM00091">
    <property type="entry name" value="PAS"/>
    <property type="match status" value="4"/>
</dbReference>
<dbReference type="PROSITE" id="PS50112">
    <property type="entry name" value="PAS"/>
    <property type="match status" value="3"/>
</dbReference>
<keyword evidence="13" id="KW-1185">Reference proteome</keyword>
<dbReference type="Pfam" id="PF00072">
    <property type="entry name" value="Response_reg"/>
    <property type="match status" value="1"/>
</dbReference>
<dbReference type="Gene3D" id="3.30.450.20">
    <property type="entry name" value="PAS domain"/>
    <property type="match status" value="6"/>
</dbReference>
<feature type="domain" description="PAS" evidence="10">
    <location>
        <begin position="31"/>
        <end position="102"/>
    </location>
</feature>
<evidence type="ECO:0000256" key="1">
    <source>
        <dbReference type="ARBA" id="ARBA00000085"/>
    </source>
</evidence>
<dbReference type="InterPro" id="IPR000700">
    <property type="entry name" value="PAS-assoc_C"/>
</dbReference>
<dbReference type="CDD" id="cd00082">
    <property type="entry name" value="HisKA"/>
    <property type="match status" value="1"/>
</dbReference>
<dbReference type="SUPFAM" id="SSF52172">
    <property type="entry name" value="CheY-like"/>
    <property type="match status" value="1"/>
</dbReference>
<feature type="coiled-coil region" evidence="7">
    <location>
        <begin position="395"/>
        <end position="422"/>
    </location>
</feature>
<dbReference type="PANTHER" id="PTHR43047">
    <property type="entry name" value="TWO-COMPONENT HISTIDINE PROTEIN KINASE"/>
    <property type="match status" value="1"/>
</dbReference>
<feature type="domain" description="Response regulatory" evidence="9">
    <location>
        <begin position="1059"/>
        <end position="1177"/>
    </location>
</feature>
<dbReference type="RefSeq" id="WP_379757178.1">
    <property type="nucleotide sequence ID" value="NZ_JBHSYB010000026.1"/>
</dbReference>
<evidence type="ECO:0000256" key="6">
    <source>
        <dbReference type="PROSITE-ProRule" id="PRU00169"/>
    </source>
</evidence>
<dbReference type="InterPro" id="IPR003594">
    <property type="entry name" value="HATPase_dom"/>
</dbReference>
<evidence type="ECO:0000259" key="8">
    <source>
        <dbReference type="PROSITE" id="PS50109"/>
    </source>
</evidence>
<dbReference type="Pfam" id="PF08447">
    <property type="entry name" value="PAS_3"/>
    <property type="match status" value="2"/>
</dbReference>
<evidence type="ECO:0000256" key="7">
    <source>
        <dbReference type="SAM" id="Coils"/>
    </source>
</evidence>
<dbReference type="Pfam" id="PF00989">
    <property type="entry name" value="PAS"/>
    <property type="match status" value="1"/>
</dbReference>
<protein>
    <recommendedName>
        <fullName evidence="2">histidine kinase</fullName>
        <ecNumber evidence="2">2.7.13.3</ecNumber>
    </recommendedName>
</protein>
<gene>
    <name evidence="12" type="ORF">ACFQ0S_09605</name>
</gene>
<dbReference type="Pfam" id="PF00512">
    <property type="entry name" value="HisKA"/>
    <property type="match status" value="1"/>
</dbReference>
<dbReference type="SMART" id="SM00388">
    <property type="entry name" value="HisKA"/>
    <property type="match status" value="1"/>
</dbReference>
<evidence type="ECO:0000256" key="4">
    <source>
        <dbReference type="ARBA" id="ARBA00022679"/>
    </source>
</evidence>
<dbReference type="CDD" id="cd00130">
    <property type="entry name" value="PAS"/>
    <property type="match status" value="4"/>
</dbReference>
<feature type="domain" description="PAS" evidence="10">
    <location>
        <begin position="412"/>
        <end position="469"/>
    </location>
</feature>
<dbReference type="PANTHER" id="PTHR43047:SF72">
    <property type="entry name" value="OSMOSENSING HISTIDINE PROTEIN KINASE SLN1"/>
    <property type="match status" value="1"/>
</dbReference>
<dbReference type="InterPro" id="IPR036890">
    <property type="entry name" value="HATPase_C_sf"/>
</dbReference>
<evidence type="ECO:0000313" key="12">
    <source>
        <dbReference type="EMBL" id="MFD0984728.1"/>
    </source>
</evidence>
<accession>A0ABW3J2V3</accession>
<evidence type="ECO:0000256" key="3">
    <source>
        <dbReference type="ARBA" id="ARBA00022553"/>
    </source>
</evidence>
<dbReference type="Proteomes" id="UP001597051">
    <property type="component" value="Unassembled WGS sequence"/>
</dbReference>
<dbReference type="Gene3D" id="1.10.287.130">
    <property type="match status" value="1"/>
</dbReference>
<feature type="domain" description="PAC" evidence="11">
    <location>
        <begin position="359"/>
        <end position="411"/>
    </location>
</feature>
<dbReference type="InterPro" id="IPR013767">
    <property type="entry name" value="PAS_fold"/>
</dbReference>
<feature type="domain" description="PAC" evidence="11">
    <location>
        <begin position="608"/>
        <end position="660"/>
    </location>
</feature>
<evidence type="ECO:0000256" key="2">
    <source>
        <dbReference type="ARBA" id="ARBA00012438"/>
    </source>
</evidence>
<evidence type="ECO:0000256" key="5">
    <source>
        <dbReference type="ARBA" id="ARBA00022777"/>
    </source>
</evidence>
<keyword evidence="5" id="KW-0418">Kinase</keyword>
<dbReference type="PRINTS" id="PR00344">
    <property type="entry name" value="BCTRLSENSOR"/>
</dbReference>
<dbReference type="SMART" id="SM00448">
    <property type="entry name" value="REC"/>
    <property type="match status" value="1"/>
</dbReference>
<keyword evidence="3 6" id="KW-0597">Phosphoprotein</keyword>
<feature type="domain" description="PAS" evidence="10">
    <location>
        <begin position="661"/>
        <end position="737"/>
    </location>
</feature>
<comment type="caution">
    <text evidence="12">The sequence shown here is derived from an EMBL/GenBank/DDBJ whole genome shotgun (WGS) entry which is preliminary data.</text>
</comment>
<dbReference type="InterPro" id="IPR011006">
    <property type="entry name" value="CheY-like_superfamily"/>
</dbReference>
<evidence type="ECO:0000259" key="10">
    <source>
        <dbReference type="PROSITE" id="PS50112"/>
    </source>
</evidence>
<reference evidence="13" key="1">
    <citation type="journal article" date="2019" name="Int. J. Syst. Evol. Microbiol.">
        <title>The Global Catalogue of Microorganisms (GCM) 10K type strain sequencing project: providing services to taxonomists for standard genome sequencing and annotation.</title>
        <authorList>
            <consortium name="The Broad Institute Genomics Platform"/>
            <consortium name="The Broad Institute Genome Sequencing Center for Infectious Disease"/>
            <person name="Wu L."/>
            <person name="Ma J."/>
        </authorList>
    </citation>
    <scope>NUCLEOTIDE SEQUENCE [LARGE SCALE GENOMIC DNA]</scope>
    <source>
        <strain evidence="13">CECT 7649</strain>
    </source>
</reference>
<dbReference type="SUPFAM" id="SSF55874">
    <property type="entry name" value="ATPase domain of HSP90 chaperone/DNA topoisomerase II/histidine kinase"/>
    <property type="match status" value="1"/>
</dbReference>
<dbReference type="InterPro" id="IPR000014">
    <property type="entry name" value="PAS"/>
</dbReference>
<feature type="modified residue" description="4-aspartylphosphate" evidence="6">
    <location>
        <position position="1110"/>
    </location>
</feature>
<dbReference type="InterPro" id="IPR036097">
    <property type="entry name" value="HisK_dim/P_sf"/>
</dbReference>
<feature type="domain" description="Histidine kinase" evidence="8">
    <location>
        <begin position="812"/>
        <end position="1034"/>
    </location>
</feature>